<organism evidence="2 3">
    <name type="scientific">Aldrovandia affinis</name>
    <dbReference type="NCBI Taxonomy" id="143900"/>
    <lineage>
        <taxon>Eukaryota</taxon>
        <taxon>Metazoa</taxon>
        <taxon>Chordata</taxon>
        <taxon>Craniata</taxon>
        <taxon>Vertebrata</taxon>
        <taxon>Euteleostomi</taxon>
        <taxon>Actinopterygii</taxon>
        <taxon>Neopterygii</taxon>
        <taxon>Teleostei</taxon>
        <taxon>Notacanthiformes</taxon>
        <taxon>Halosauridae</taxon>
        <taxon>Aldrovandia</taxon>
    </lineage>
</organism>
<protein>
    <submittedName>
        <fullName evidence="2">Uncharacterized protein</fullName>
    </submittedName>
</protein>
<keyword evidence="3" id="KW-1185">Reference proteome</keyword>
<sequence length="165" mass="18029">MPEREEHACQRPPRVREAACSERTLPGMRKRRTTKVGTEAMTVAVGDGDEGERWMSSPDPRPQNQNKVKEMEEAFGEAGGGRRDSPHSHSAEVREESFSFSKPSPSDLLSTLPRPSTGCDGTLDAVPEADGDVRDGQETCPIAARRRGPSVGLTSRWGEGLQRTL</sequence>
<comment type="caution">
    <text evidence="2">The sequence shown here is derived from an EMBL/GenBank/DDBJ whole genome shotgun (WGS) entry which is preliminary data.</text>
</comment>
<accession>A0AAD7RL08</accession>
<reference evidence="2" key="1">
    <citation type="journal article" date="2023" name="Science">
        <title>Genome structures resolve the early diversification of teleost fishes.</title>
        <authorList>
            <person name="Parey E."/>
            <person name="Louis A."/>
            <person name="Montfort J."/>
            <person name="Bouchez O."/>
            <person name="Roques C."/>
            <person name="Iampietro C."/>
            <person name="Lluch J."/>
            <person name="Castinel A."/>
            <person name="Donnadieu C."/>
            <person name="Desvignes T."/>
            <person name="Floi Bucao C."/>
            <person name="Jouanno E."/>
            <person name="Wen M."/>
            <person name="Mejri S."/>
            <person name="Dirks R."/>
            <person name="Jansen H."/>
            <person name="Henkel C."/>
            <person name="Chen W.J."/>
            <person name="Zahm M."/>
            <person name="Cabau C."/>
            <person name="Klopp C."/>
            <person name="Thompson A.W."/>
            <person name="Robinson-Rechavi M."/>
            <person name="Braasch I."/>
            <person name="Lecointre G."/>
            <person name="Bobe J."/>
            <person name="Postlethwait J.H."/>
            <person name="Berthelot C."/>
            <person name="Roest Crollius H."/>
            <person name="Guiguen Y."/>
        </authorList>
    </citation>
    <scope>NUCLEOTIDE SEQUENCE</scope>
    <source>
        <strain evidence="2">NC1722</strain>
    </source>
</reference>
<name>A0AAD7RL08_9TELE</name>
<evidence type="ECO:0000313" key="3">
    <source>
        <dbReference type="Proteomes" id="UP001221898"/>
    </source>
</evidence>
<feature type="compositionally biased region" description="Basic and acidic residues" evidence="1">
    <location>
        <begin position="1"/>
        <end position="20"/>
    </location>
</feature>
<dbReference type="AlphaFoldDB" id="A0AAD7RL08"/>
<evidence type="ECO:0000256" key="1">
    <source>
        <dbReference type="SAM" id="MobiDB-lite"/>
    </source>
</evidence>
<gene>
    <name evidence="2" type="ORF">AAFF_G00178210</name>
</gene>
<feature type="compositionally biased region" description="Low complexity" evidence="1">
    <location>
        <begin position="98"/>
        <end position="110"/>
    </location>
</feature>
<evidence type="ECO:0000313" key="2">
    <source>
        <dbReference type="EMBL" id="KAJ8386000.1"/>
    </source>
</evidence>
<dbReference type="EMBL" id="JAINUG010000237">
    <property type="protein sequence ID" value="KAJ8386000.1"/>
    <property type="molecule type" value="Genomic_DNA"/>
</dbReference>
<dbReference type="Proteomes" id="UP001221898">
    <property type="component" value="Unassembled WGS sequence"/>
</dbReference>
<feature type="compositionally biased region" description="Basic and acidic residues" evidence="1">
    <location>
        <begin position="80"/>
        <end position="97"/>
    </location>
</feature>
<proteinExistence type="predicted"/>
<feature type="region of interest" description="Disordered" evidence="1">
    <location>
        <begin position="1"/>
        <end position="165"/>
    </location>
</feature>